<sequence>MTQWWFKKFRIGDESLEDKEHNGRPHDVHGEAVVEAYLRTSVCEIAKELDVRTHVKLSLNNNIQGKPYHCSFECDEKEETVIKLQSSGCAAQEGGCKHGVPLLMWLHRRSEEPPCTSEKCYWTNARLPTIGTNVRLKELPAGCAVGLVGSRGVVSINSTVERNERTGEHEIIWNRVNMEIQLKILAKVTTHFETLLSKDQQLL</sequence>
<gene>
    <name evidence="1" type="ORF">ACAOBT_LOCUS29388</name>
</gene>
<accession>A0A9P0M5P1</accession>
<keyword evidence="2" id="KW-1185">Reference proteome</keyword>
<dbReference type="Proteomes" id="UP001152888">
    <property type="component" value="Unassembled WGS sequence"/>
</dbReference>
<reference evidence="1" key="1">
    <citation type="submission" date="2022-03" db="EMBL/GenBank/DDBJ databases">
        <authorList>
            <person name="Sayadi A."/>
        </authorList>
    </citation>
    <scope>NUCLEOTIDE SEQUENCE</scope>
</reference>
<protein>
    <submittedName>
        <fullName evidence="1">Uncharacterized protein</fullName>
    </submittedName>
</protein>
<dbReference type="AlphaFoldDB" id="A0A9P0M5P1"/>
<evidence type="ECO:0000313" key="1">
    <source>
        <dbReference type="EMBL" id="CAH2006929.1"/>
    </source>
</evidence>
<proteinExistence type="predicted"/>
<evidence type="ECO:0000313" key="2">
    <source>
        <dbReference type="Proteomes" id="UP001152888"/>
    </source>
</evidence>
<dbReference type="OrthoDB" id="261614at2759"/>
<dbReference type="EMBL" id="CAKOFQ010007720">
    <property type="protein sequence ID" value="CAH2006929.1"/>
    <property type="molecule type" value="Genomic_DNA"/>
</dbReference>
<name>A0A9P0M5P1_ACAOB</name>
<comment type="caution">
    <text evidence="1">The sequence shown here is derived from an EMBL/GenBank/DDBJ whole genome shotgun (WGS) entry which is preliminary data.</text>
</comment>
<organism evidence="1 2">
    <name type="scientific">Acanthoscelides obtectus</name>
    <name type="common">Bean weevil</name>
    <name type="synonym">Bruchus obtectus</name>
    <dbReference type="NCBI Taxonomy" id="200917"/>
    <lineage>
        <taxon>Eukaryota</taxon>
        <taxon>Metazoa</taxon>
        <taxon>Ecdysozoa</taxon>
        <taxon>Arthropoda</taxon>
        <taxon>Hexapoda</taxon>
        <taxon>Insecta</taxon>
        <taxon>Pterygota</taxon>
        <taxon>Neoptera</taxon>
        <taxon>Endopterygota</taxon>
        <taxon>Coleoptera</taxon>
        <taxon>Polyphaga</taxon>
        <taxon>Cucujiformia</taxon>
        <taxon>Chrysomeloidea</taxon>
        <taxon>Chrysomelidae</taxon>
        <taxon>Bruchinae</taxon>
        <taxon>Bruchini</taxon>
        <taxon>Acanthoscelides</taxon>
    </lineage>
</organism>